<comment type="caution">
    <text evidence="2">The sequence shown here is derived from an EMBL/GenBank/DDBJ whole genome shotgun (WGS) entry which is preliminary data.</text>
</comment>
<dbReference type="Proteomes" id="UP001153269">
    <property type="component" value="Unassembled WGS sequence"/>
</dbReference>
<sequence length="184" mass="20198">MPAESRLHSADREAVSSVEPGPSVEDVVFSGSGPVELSPLLHLQPGPSVTLLAAQPAAEETHTLLLHASFCPLRRSRDILIRPGGKSGKPPHLIGSSPDLHGGMDVNMLTHLSEVIACVNLQPTWTRLRAACPLEGGQGAQTEKGRGRWSEETRRHQDTSRSEQKPQPRSQLNKWSWFYYQSLK</sequence>
<dbReference type="EMBL" id="CADEAL010000797">
    <property type="protein sequence ID" value="CAB1425361.1"/>
    <property type="molecule type" value="Genomic_DNA"/>
</dbReference>
<name>A0A9N7U694_PLEPL</name>
<evidence type="ECO:0000313" key="2">
    <source>
        <dbReference type="EMBL" id="CAB1425361.1"/>
    </source>
</evidence>
<protein>
    <submittedName>
        <fullName evidence="2">Uncharacterized protein</fullName>
    </submittedName>
</protein>
<reference evidence="2" key="1">
    <citation type="submission" date="2020-03" db="EMBL/GenBank/DDBJ databases">
        <authorList>
            <person name="Weist P."/>
        </authorList>
    </citation>
    <scope>NUCLEOTIDE SEQUENCE</scope>
</reference>
<gene>
    <name evidence="2" type="ORF">PLEPLA_LOCUS13291</name>
</gene>
<accession>A0A9N7U694</accession>
<evidence type="ECO:0000313" key="3">
    <source>
        <dbReference type="Proteomes" id="UP001153269"/>
    </source>
</evidence>
<dbReference type="AlphaFoldDB" id="A0A9N7U694"/>
<evidence type="ECO:0000256" key="1">
    <source>
        <dbReference type="SAM" id="MobiDB-lite"/>
    </source>
</evidence>
<keyword evidence="3" id="KW-1185">Reference proteome</keyword>
<proteinExistence type="predicted"/>
<feature type="compositionally biased region" description="Basic and acidic residues" evidence="1">
    <location>
        <begin position="1"/>
        <end position="14"/>
    </location>
</feature>
<organism evidence="2 3">
    <name type="scientific">Pleuronectes platessa</name>
    <name type="common">European plaice</name>
    <dbReference type="NCBI Taxonomy" id="8262"/>
    <lineage>
        <taxon>Eukaryota</taxon>
        <taxon>Metazoa</taxon>
        <taxon>Chordata</taxon>
        <taxon>Craniata</taxon>
        <taxon>Vertebrata</taxon>
        <taxon>Euteleostomi</taxon>
        <taxon>Actinopterygii</taxon>
        <taxon>Neopterygii</taxon>
        <taxon>Teleostei</taxon>
        <taxon>Neoteleostei</taxon>
        <taxon>Acanthomorphata</taxon>
        <taxon>Carangaria</taxon>
        <taxon>Pleuronectiformes</taxon>
        <taxon>Pleuronectoidei</taxon>
        <taxon>Pleuronectidae</taxon>
        <taxon>Pleuronectes</taxon>
    </lineage>
</organism>
<feature type="compositionally biased region" description="Basic and acidic residues" evidence="1">
    <location>
        <begin position="143"/>
        <end position="166"/>
    </location>
</feature>
<feature type="region of interest" description="Disordered" evidence="1">
    <location>
        <begin position="136"/>
        <end position="170"/>
    </location>
</feature>
<feature type="region of interest" description="Disordered" evidence="1">
    <location>
        <begin position="1"/>
        <end position="29"/>
    </location>
</feature>